<evidence type="ECO:0000313" key="1">
    <source>
        <dbReference type="EMBL" id="KAJ3806630.1"/>
    </source>
</evidence>
<sequence length="539" mass="59957">MPSSSPRATFSALSPPIRSHLSSRESAAPASEGEVEQDQLAFTIEPPSQPQLQLFESIFNTGKSLASYCRDDPLWSTLAEVALPCSNCVKHPEACKVPEGSPRCSSCTGKKTCSLGKLLRHCYFSRHCSQDLAYSRRFLQLHGSPAQHMSWSIPEDAWRCYDNHLHSQISFTSILLELNMLDDQDTRAVNRQELERFQCAQEQEAALAAKRKRAHASPPRDGSTKKRRLMKTRSQPGTSEIATGEVPRVVRLVFPPARPAPPASSSSPPCPSSLNSVPAPKITLVSCQTSSVRDPEPLVQLAEVAGRQTGFEMGDAAHDAVPAPSAKKGPQEVTSLLPMPPAHPALVPRILAQHPYHAENECLVAQVRLLELQLASSRQENLTLTSTLRDTSTSLEARQGELEQLRASASLSSQQQEEYDCLMDKVQALQRLLPGPIDKPLVDQFQDFEESHHIACEDRDRYLSHSASSDRRNKELKKSLIQQQSLVDESNVLAVRQRKRIEALQKEVHRFRERALFVEKMVREYPEDGSYSVSLPPVM</sequence>
<evidence type="ECO:0000313" key="2">
    <source>
        <dbReference type="Proteomes" id="UP001163835"/>
    </source>
</evidence>
<accession>A0ACC1TPE9</accession>
<feature type="non-terminal residue" evidence="1">
    <location>
        <position position="539"/>
    </location>
</feature>
<dbReference type="EMBL" id="MU795397">
    <property type="protein sequence ID" value="KAJ3806630.1"/>
    <property type="molecule type" value="Genomic_DNA"/>
</dbReference>
<name>A0ACC1TPE9_9AGAR</name>
<dbReference type="Proteomes" id="UP001163835">
    <property type="component" value="Unassembled WGS sequence"/>
</dbReference>
<organism evidence="1 2">
    <name type="scientific">Lentinula aff. lateritia</name>
    <dbReference type="NCBI Taxonomy" id="2804960"/>
    <lineage>
        <taxon>Eukaryota</taxon>
        <taxon>Fungi</taxon>
        <taxon>Dikarya</taxon>
        <taxon>Basidiomycota</taxon>
        <taxon>Agaricomycotina</taxon>
        <taxon>Agaricomycetes</taxon>
        <taxon>Agaricomycetidae</taxon>
        <taxon>Agaricales</taxon>
        <taxon>Marasmiineae</taxon>
        <taxon>Omphalotaceae</taxon>
        <taxon>Lentinula</taxon>
    </lineage>
</organism>
<protein>
    <submittedName>
        <fullName evidence="1">Uncharacterized protein</fullName>
    </submittedName>
</protein>
<keyword evidence="2" id="KW-1185">Reference proteome</keyword>
<gene>
    <name evidence="1" type="ORF">F5876DRAFT_80491</name>
</gene>
<reference evidence="1" key="1">
    <citation type="submission" date="2022-09" db="EMBL/GenBank/DDBJ databases">
        <title>A Global Phylogenomic Analysis of the Shiitake Genus Lentinula.</title>
        <authorList>
            <consortium name="DOE Joint Genome Institute"/>
            <person name="Sierra-Patev S."/>
            <person name="Min B."/>
            <person name="Naranjo-Ortiz M."/>
            <person name="Looney B."/>
            <person name="Konkel Z."/>
            <person name="Slot J.C."/>
            <person name="Sakamoto Y."/>
            <person name="Steenwyk J.L."/>
            <person name="Rokas A."/>
            <person name="Carro J."/>
            <person name="Camarero S."/>
            <person name="Ferreira P."/>
            <person name="Molpeceres G."/>
            <person name="Ruiz-Duenas F.J."/>
            <person name="Serrano A."/>
            <person name="Henrissat B."/>
            <person name="Drula E."/>
            <person name="Hughes K.W."/>
            <person name="Mata J.L."/>
            <person name="Ishikawa N.K."/>
            <person name="Vargas-Isla R."/>
            <person name="Ushijima S."/>
            <person name="Smith C.A."/>
            <person name="Ahrendt S."/>
            <person name="Andreopoulos W."/>
            <person name="He G."/>
            <person name="Labutti K."/>
            <person name="Lipzen A."/>
            <person name="Ng V."/>
            <person name="Riley R."/>
            <person name="Sandor L."/>
            <person name="Barry K."/>
            <person name="Martinez A.T."/>
            <person name="Xiao Y."/>
            <person name="Gibbons J.G."/>
            <person name="Terashima K."/>
            <person name="Grigoriev I.V."/>
            <person name="Hibbett D.S."/>
        </authorList>
    </citation>
    <scope>NUCLEOTIDE SEQUENCE</scope>
    <source>
        <strain evidence="1">TMI1499</strain>
    </source>
</reference>
<proteinExistence type="predicted"/>
<comment type="caution">
    <text evidence="1">The sequence shown here is derived from an EMBL/GenBank/DDBJ whole genome shotgun (WGS) entry which is preliminary data.</text>
</comment>